<dbReference type="Proteomes" id="UP000031419">
    <property type="component" value="Unassembled WGS sequence"/>
</dbReference>
<dbReference type="AlphaFoldDB" id="A0A073AVG7"/>
<dbReference type="STRING" id="28042.GU90_16720"/>
<dbReference type="PROSITE" id="PS50977">
    <property type="entry name" value="HTH_TETR_2"/>
    <property type="match status" value="1"/>
</dbReference>
<dbReference type="InterPro" id="IPR009057">
    <property type="entry name" value="Homeodomain-like_sf"/>
</dbReference>
<dbReference type="eggNOG" id="COG1309">
    <property type="taxonomic scope" value="Bacteria"/>
</dbReference>
<evidence type="ECO:0000256" key="1">
    <source>
        <dbReference type="ARBA" id="ARBA00023125"/>
    </source>
</evidence>
<dbReference type="PANTHER" id="PTHR30055">
    <property type="entry name" value="HTH-TYPE TRANSCRIPTIONAL REGULATOR RUTR"/>
    <property type="match status" value="1"/>
</dbReference>
<evidence type="ECO:0000259" key="3">
    <source>
        <dbReference type="PROSITE" id="PS50977"/>
    </source>
</evidence>
<evidence type="ECO:0000313" key="5">
    <source>
        <dbReference type="Proteomes" id="UP000031419"/>
    </source>
</evidence>
<keyword evidence="5" id="KW-1185">Reference proteome</keyword>
<dbReference type="Pfam" id="PF18556">
    <property type="entry name" value="TetR_C_35"/>
    <property type="match status" value="1"/>
</dbReference>
<comment type="caution">
    <text evidence="4">The sequence shown here is derived from an EMBL/GenBank/DDBJ whole genome shotgun (WGS) entry which is preliminary data.</text>
</comment>
<protein>
    <submittedName>
        <fullName evidence="4">TetR family transcriptional regulator</fullName>
    </submittedName>
</protein>
<dbReference type="SUPFAM" id="SSF46689">
    <property type="entry name" value="Homeodomain-like"/>
    <property type="match status" value="1"/>
</dbReference>
<dbReference type="Pfam" id="PF00440">
    <property type="entry name" value="TetR_N"/>
    <property type="match status" value="1"/>
</dbReference>
<dbReference type="EMBL" id="JNVU01000039">
    <property type="protein sequence ID" value="KEI43390.1"/>
    <property type="molecule type" value="Genomic_DNA"/>
</dbReference>
<dbReference type="GO" id="GO:0000976">
    <property type="term" value="F:transcription cis-regulatory region binding"/>
    <property type="evidence" value="ECO:0007669"/>
    <property type="project" value="TreeGrafter"/>
</dbReference>
<dbReference type="PANTHER" id="PTHR30055:SF153">
    <property type="entry name" value="HTH-TYPE TRANSCRIPTIONAL REPRESSOR RV3405C"/>
    <property type="match status" value="1"/>
</dbReference>
<dbReference type="OrthoDB" id="6077212at2"/>
<dbReference type="RefSeq" id="WP_029720710.1">
    <property type="nucleotide sequence ID" value="NZ_JAJUIW010000080.1"/>
</dbReference>
<name>A0A073AVG7_9PSEU</name>
<feature type="domain" description="HTH tetR-type" evidence="3">
    <location>
        <begin position="21"/>
        <end position="81"/>
    </location>
</feature>
<keyword evidence="1 2" id="KW-0238">DNA-binding</keyword>
<dbReference type="PRINTS" id="PR00455">
    <property type="entry name" value="HTHTETR"/>
</dbReference>
<sequence>MTSRAESLFARAVVADDAPADELSERILDGAMACLSELGLRRSTVEDIARRAGVSRVTVYRRFENKNNLVEAVLLRECRRCLAALDEAVTGVESLDERIVEGFVFALRYGRNHPLVGGLLRVEPEEVLPYLTVRAGTALAVVREYLAGHIREAEVGAFDPVQVAEIMVRIVVSFVLTQDSSIELDTDEDLRRFARRYLVPLVH</sequence>
<evidence type="ECO:0000256" key="2">
    <source>
        <dbReference type="PROSITE-ProRule" id="PRU00335"/>
    </source>
</evidence>
<proteinExistence type="predicted"/>
<dbReference type="InterPro" id="IPR040611">
    <property type="entry name" value="AlkX_C"/>
</dbReference>
<dbReference type="Gene3D" id="1.10.357.10">
    <property type="entry name" value="Tetracycline Repressor, domain 2"/>
    <property type="match status" value="1"/>
</dbReference>
<accession>A0A073AVG7</accession>
<reference evidence="4 5" key="1">
    <citation type="submission" date="2014-06" db="EMBL/GenBank/DDBJ databases">
        <title>Saccharopolyspora rectivirgula DSM-43113 Genome sequencing.</title>
        <authorList>
            <person name="Barrera C."/>
            <person name="Millon L."/>
            <person name="Rognon B."/>
            <person name="Zaugg C."/>
            <person name="Monod M."/>
        </authorList>
    </citation>
    <scope>NUCLEOTIDE SEQUENCE [LARGE SCALE GENOMIC DNA]</scope>
    <source>
        <strain evidence="4 5">DSM 43113</strain>
    </source>
</reference>
<dbReference type="InterPro" id="IPR001647">
    <property type="entry name" value="HTH_TetR"/>
</dbReference>
<dbReference type="InterPro" id="IPR050109">
    <property type="entry name" value="HTH-type_TetR-like_transc_reg"/>
</dbReference>
<dbReference type="GO" id="GO:0003700">
    <property type="term" value="F:DNA-binding transcription factor activity"/>
    <property type="evidence" value="ECO:0007669"/>
    <property type="project" value="TreeGrafter"/>
</dbReference>
<evidence type="ECO:0000313" key="4">
    <source>
        <dbReference type="EMBL" id="KEI43390.1"/>
    </source>
</evidence>
<organism evidence="4 5">
    <name type="scientific">Saccharopolyspora rectivirgula</name>
    <dbReference type="NCBI Taxonomy" id="28042"/>
    <lineage>
        <taxon>Bacteria</taxon>
        <taxon>Bacillati</taxon>
        <taxon>Actinomycetota</taxon>
        <taxon>Actinomycetes</taxon>
        <taxon>Pseudonocardiales</taxon>
        <taxon>Pseudonocardiaceae</taxon>
        <taxon>Saccharopolyspora</taxon>
    </lineage>
</organism>
<gene>
    <name evidence="4" type="ORF">GU90_16720</name>
</gene>
<feature type="DNA-binding region" description="H-T-H motif" evidence="2">
    <location>
        <begin position="44"/>
        <end position="63"/>
    </location>
</feature>